<evidence type="ECO:0000313" key="3">
    <source>
        <dbReference type="EMBL" id="CEG45380.1"/>
    </source>
</evidence>
<dbReference type="AlphaFoldDB" id="A0A0P1AW51"/>
<reference evidence="4" key="1">
    <citation type="submission" date="2014-09" db="EMBL/GenBank/DDBJ databases">
        <authorList>
            <person name="Sharma Rahul"/>
            <person name="Thines Marco"/>
        </authorList>
    </citation>
    <scope>NUCLEOTIDE SEQUENCE [LARGE SCALE GENOMIC DNA]</scope>
</reference>
<dbReference type="Proteomes" id="UP000054928">
    <property type="component" value="Unassembled WGS sequence"/>
</dbReference>
<keyword evidence="1" id="KW-0175">Coiled coil</keyword>
<dbReference type="GeneID" id="36396736"/>
<proteinExistence type="predicted"/>
<evidence type="ECO:0000256" key="2">
    <source>
        <dbReference type="SAM" id="MobiDB-lite"/>
    </source>
</evidence>
<feature type="coiled-coil region" evidence="1">
    <location>
        <begin position="255"/>
        <end position="303"/>
    </location>
</feature>
<dbReference type="OrthoDB" id="48509at2759"/>
<evidence type="ECO:0000256" key="1">
    <source>
        <dbReference type="SAM" id="Coils"/>
    </source>
</evidence>
<evidence type="ECO:0000313" key="4">
    <source>
        <dbReference type="Proteomes" id="UP000054928"/>
    </source>
</evidence>
<dbReference type="OMA" id="QGESNEM"/>
<organism evidence="3 4">
    <name type="scientific">Plasmopara halstedii</name>
    <name type="common">Downy mildew of sunflower</name>
    <dbReference type="NCBI Taxonomy" id="4781"/>
    <lineage>
        <taxon>Eukaryota</taxon>
        <taxon>Sar</taxon>
        <taxon>Stramenopiles</taxon>
        <taxon>Oomycota</taxon>
        <taxon>Peronosporomycetes</taxon>
        <taxon>Peronosporales</taxon>
        <taxon>Peronosporaceae</taxon>
        <taxon>Plasmopara</taxon>
    </lineage>
</organism>
<dbReference type="RefSeq" id="XP_024581749.1">
    <property type="nucleotide sequence ID" value="XM_024716119.1"/>
</dbReference>
<feature type="compositionally biased region" description="Low complexity" evidence="2">
    <location>
        <begin position="39"/>
        <end position="51"/>
    </location>
</feature>
<feature type="region of interest" description="Disordered" evidence="2">
    <location>
        <begin position="173"/>
        <end position="225"/>
    </location>
</feature>
<keyword evidence="4" id="KW-1185">Reference proteome</keyword>
<protein>
    <submittedName>
        <fullName evidence="3">Uncharacterized protein</fullName>
    </submittedName>
</protein>
<sequence length="432" mass="47706">MSSSPSSKDDFVTITTKNRKKQQQSASSIEVTSKKPPTGSNGASSNNNSSNISLRPRTMFAMKGRGRTESEGSAYRPQWSKDGEGFVSASSGGSSLFKDTSTGSGQGDEHRGDRRKVKVMRYTKEELLALHVPSTKTPTLPPETTVASEHSLPPVSTLPFDYEEIYKQWSLHRNRGRGRGRGNAPPGVQPNLRMHSDREFRGDDGDRAMAQKDDHFRHNERDSRRDRGARVIEGILGDDAWDDVLEQGESNEMDLSSMAEAAEKFRQEMDAMREELNGPRTKMNEIQDDLDAFDKKLEDAAATGQFDDSDSEGGQWDESVLEVGKQDASSTRNIVNNLLATSPGRELSDSRAFDALEALDRQVGVDEKSSLSMSPKLDAGERAGSSPIRLEVVDEWYYLDPQGLQQGGCFYSLSKSICPWTSAVRSFNTASK</sequence>
<dbReference type="EMBL" id="CCYD01001572">
    <property type="protein sequence ID" value="CEG45380.1"/>
    <property type="molecule type" value="Genomic_DNA"/>
</dbReference>
<feature type="region of interest" description="Disordered" evidence="2">
    <location>
        <begin position="1"/>
        <end position="152"/>
    </location>
</feature>
<name>A0A0P1AW51_PLAHL</name>
<feature type="compositionally biased region" description="Polar residues" evidence="2">
    <location>
        <begin position="88"/>
        <end position="103"/>
    </location>
</feature>
<accession>A0A0P1AW51</accession>
<feature type="compositionally biased region" description="Basic and acidic residues" evidence="2">
    <location>
        <begin position="194"/>
        <end position="225"/>
    </location>
</feature>